<reference evidence="4 5" key="1">
    <citation type="submission" date="2019-09" db="EMBL/GenBank/DDBJ databases">
        <title>Bird 10,000 Genomes (B10K) Project - Family phase.</title>
        <authorList>
            <person name="Zhang G."/>
        </authorList>
    </citation>
    <scope>NUCLEOTIDE SEQUENCE [LARGE SCALE GENOMIC DNA]</scope>
    <source>
        <strain evidence="4">B10K-DU-009-16</strain>
        <tissue evidence="4">Muscle</tissue>
    </source>
</reference>
<evidence type="ECO:0000256" key="1">
    <source>
        <dbReference type="PROSITE-ProRule" id="PRU00221"/>
    </source>
</evidence>
<keyword evidence="5" id="KW-1185">Reference proteome</keyword>
<dbReference type="PANTHER" id="PTHR14381:SF1">
    <property type="entry name" value="F-BOX_WD REPEAT-CONTAINING PROTEIN 4"/>
    <property type="match status" value="1"/>
</dbReference>
<comment type="caution">
    <text evidence="4">The sequence shown here is derived from an EMBL/GenBank/DDBJ whole genome shotgun (WGS) entry which is preliminary data.</text>
</comment>
<dbReference type="Gene3D" id="2.130.10.10">
    <property type="entry name" value="YVTN repeat-like/Quinoprotein amine dehydrogenase"/>
    <property type="match status" value="1"/>
</dbReference>
<organism evidence="4 5">
    <name type="scientific">Phaetusa simplex</name>
    <name type="common">large-billed tern</name>
    <dbReference type="NCBI Taxonomy" id="297813"/>
    <lineage>
        <taxon>Eukaryota</taxon>
        <taxon>Metazoa</taxon>
        <taxon>Chordata</taxon>
        <taxon>Craniata</taxon>
        <taxon>Vertebrata</taxon>
        <taxon>Euteleostomi</taxon>
        <taxon>Archelosauria</taxon>
        <taxon>Archosauria</taxon>
        <taxon>Dinosauria</taxon>
        <taxon>Saurischia</taxon>
        <taxon>Theropoda</taxon>
        <taxon>Coelurosauria</taxon>
        <taxon>Aves</taxon>
        <taxon>Neognathae</taxon>
        <taxon>Neoaves</taxon>
        <taxon>Charadriiformes</taxon>
        <taxon>Laridae</taxon>
        <taxon>Phaetusa</taxon>
    </lineage>
</organism>
<feature type="transmembrane region" description="Helical" evidence="2">
    <location>
        <begin position="337"/>
        <end position="354"/>
    </location>
</feature>
<keyword evidence="2" id="KW-0812">Transmembrane</keyword>
<name>A0A7L4B733_9CHAR</name>
<proteinExistence type="predicted"/>
<accession>A0A7L4B733</accession>
<dbReference type="InterPro" id="IPR015943">
    <property type="entry name" value="WD40/YVTN_repeat-like_dom_sf"/>
</dbReference>
<dbReference type="Gene3D" id="1.20.1280.50">
    <property type="match status" value="1"/>
</dbReference>
<dbReference type="Proteomes" id="UP000556165">
    <property type="component" value="Unassembled WGS sequence"/>
</dbReference>
<evidence type="ECO:0000259" key="3">
    <source>
        <dbReference type="PROSITE" id="PS50181"/>
    </source>
</evidence>
<dbReference type="InterPro" id="IPR036322">
    <property type="entry name" value="WD40_repeat_dom_sf"/>
</dbReference>
<dbReference type="PROSITE" id="PS50294">
    <property type="entry name" value="WD_REPEATS_REGION"/>
    <property type="match status" value="1"/>
</dbReference>
<dbReference type="PANTHER" id="PTHR14381">
    <property type="entry name" value="DACTYLIN"/>
    <property type="match status" value="1"/>
</dbReference>
<dbReference type="PROSITE" id="PS50082">
    <property type="entry name" value="WD_REPEATS_2"/>
    <property type="match status" value="1"/>
</dbReference>
<dbReference type="Pfam" id="PF12937">
    <property type="entry name" value="F-box-like"/>
    <property type="match status" value="1"/>
</dbReference>
<dbReference type="FunFam" id="2.130.10.10:FF:002194">
    <property type="entry name" value="Uncharacterized protein"/>
    <property type="match status" value="1"/>
</dbReference>
<dbReference type="SMART" id="SM00256">
    <property type="entry name" value="FBOX"/>
    <property type="match status" value="1"/>
</dbReference>
<dbReference type="PROSITE" id="PS50181">
    <property type="entry name" value="FBOX"/>
    <property type="match status" value="1"/>
</dbReference>
<gene>
    <name evidence="4" type="primary">Fbxw4</name>
    <name evidence="4" type="ORF">PHASIM_R06318</name>
</gene>
<feature type="transmembrane region" description="Helical" evidence="2">
    <location>
        <begin position="374"/>
        <end position="393"/>
    </location>
</feature>
<sequence>ASPPSSSSPSSPLWALPEELLLLICSYLDAQALGRLGQVCRRLCFLSSRDLLWRRIARGCLNSGFTQLGTDLAAGIPVKERVKVSQNWRHGRCRRETVLKWKCKQVLMPWMELDGEYLYLSQAENIQAYQVCPDGTGLQRHPQAIFSGHQEDICRFVLVNSHIVSGGGDGNIVLHKIHGSYSIKFSAHEQEVNCVDFQSGLIVSGSRDRTAKVWSLSTGRVGQCLHTVQTEDRVWSIAISPLLSSFVTGTACCGFFLPLRIWDLESGQLFFFLGTDFHRGAGVLVFFYETPSLLLSCGYVFFFRYWDIRTSTRKCVQEWEEFFFSALYCVRSDKNHFFFSGSSYYGVVRLWFFFQTRCLQSFHLSSPTSSPFFFLRFSTTHLYAALFFFLHVLDFTAP</sequence>
<dbReference type="InterPro" id="IPR001680">
    <property type="entry name" value="WD40_rpt"/>
</dbReference>
<dbReference type="CDD" id="cd20090">
    <property type="entry name" value="F-box_FBXW4"/>
    <property type="match status" value="1"/>
</dbReference>
<dbReference type="InterPro" id="IPR036047">
    <property type="entry name" value="F-box-like_dom_sf"/>
</dbReference>
<protein>
    <submittedName>
        <fullName evidence="4">FBXW4 protein</fullName>
    </submittedName>
</protein>
<evidence type="ECO:0000313" key="5">
    <source>
        <dbReference type="Proteomes" id="UP000556165"/>
    </source>
</evidence>
<dbReference type="InterPro" id="IPR001810">
    <property type="entry name" value="F-box_dom"/>
</dbReference>
<dbReference type="InterPro" id="IPR052301">
    <property type="entry name" value="SCF_F-box/WD-repeat"/>
</dbReference>
<feature type="repeat" description="WD" evidence="1">
    <location>
        <begin position="185"/>
        <end position="220"/>
    </location>
</feature>
<dbReference type="EMBL" id="VZZW01000910">
    <property type="protein sequence ID" value="NXW33733.1"/>
    <property type="molecule type" value="Genomic_DNA"/>
</dbReference>
<keyword evidence="1" id="KW-0853">WD repeat</keyword>
<evidence type="ECO:0000256" key="2">
    <source>
        <dbReference type="SAM" id="Phobius"/>
    </source>
</evidence>
<keyword evidence="2" id="KW-1133">Transmembrane helix</keyword>
<dbReference type="SUPFAM" id="SSF50978">
    <property type="entry name" value="WD40 repeat-like"/>
    <property type="match status" value="1"/>
</dbReference>
<evidence type="ECO:0000313" key="4">
    <source>
        <dbReference type="EMBL" id="NXW33733.1"/>
    </source>
</evidence>
<feature type="transmembrane region" description="Helical" evidence="2">
    <location>
        <begin position="281"/>
        <end position="303"/>
    </location>
</feature>
<dbReference type="GO" id="GO:0019005">
    <property type="term" value="C:SCF ubiquitin ligase complex"/>
    <property type="evidence" value="ECO:0007669"/>
    <property type="project" value="TreeGrafter"/>
</dbReference>
<feature type="non-terminal residue" evidence="4">
    <location>
        <position position="398"/>
    </location>
</feature>
<feature type="domain" description="F-box" evidence="3">
    <location>
        <begin position="10"/>
        <end position="56"/>
    </location>
</feature>
<dbReference type="SUPFAM" id="SSF81383">
    <property type="entry name" value="F-box domain"/>
    <property type="match status" value="1"/>
</dbReference>
<feature type="non-terminal residue" evidence="4">
    <location>
        <position position="1"/>
    </location>
</feature>
<dbReference type="AlphaFoldDB" id="A0A7L4B733"/>
<dbReference type="GO" id="GO:0031146">
    <property type="term" value="P:SCF-dependent proteasomal ubiquitin-dependent protein catabolic process"/>
    <property type="evidence" value="ECO:0007669"/>
    <property type="project" value="TreeGrafter"/>
</dbReference>
<dbReference type="Pfam" id="PF00400">
    <property type="entry name" value="WD40"/>
    <property type="match status" value="1"/>
</dbReference>
<dbReference type="SMART" id="SM00320">
    <property type="entry name" value="WD40"/>
    <property type="match status" value="4"/>
</dbReference>
<keyword evidence="2" id="KW-0472">Membrane</keyword>